<gene>
    <name evidence="1" type="ORF">HELGO_WM18585</name>
</gene>
<dbReference type="AlphaFoldDB" id="A0A6S6SUI0"/>
<organism evidence="1">
    <name type="scientific">uncultured Sulfurovum sp</name>
    <dbReference type="NCBI Taxonomy" id="269237"/>
    <lineage>
        <taxon>Bacteria</taxon>
        <taxon>Pseudomonadati</taxon>
        <taxon>Campylobacterota</taxon>
        <taxon>Epsilonproteobacteria</taxon>
        <taxon>Campylobacterales</taxon>
        <taxon>Sulfurovaceae</taxon>
        <taxon>Sulfurovum</taxon>
        <taxon>environmental samples</taxon>
    </lineage>
</organism>
<protein>
    <submittedName>
        <fullName evidence="1">Phosphomannomutase</fullName>
    </submittedName>
</protein>
<sequence length="89" mass="10144">MSTITIEEKTFELKNVKNLYPAVLVKTGYDETETTEMSLAWVDIESKGRVEITGYGIFLVISDEEKHSFVYDTREELDHAIGKLASQLK</sequence>
<accession>A0A6S6SUI0</accession>
<dbReference type="EMBL" id="CACVAX010000032">
    <property type="protein sequence ID" value="CAA6810821.1"/>
    <property type="molecule type" value="Genomic_DNA"/>
</dbReference>
<proteinExistence type="predicted"/>
<reference evidence="1" key="1">
    <citation type="submission" date="2020-01" db="EMBL/GenBank/DDBJ databases">
        <authorList>
            <person name="Meier V. D."/>
            <person name="Meier V D."/>
        </authorList>
    </citation>
    <scope>NUCLEOTIDE SEQUENCE</scope>
    <source>
        <strain evidence="1">HLG_WM_MAG_04</strain>
    </source>
</reference>
<evidence type="ECO:0000313" key="1">
    <source>
        <dbReference type="EMBL" id="CAA6810821.1"/>
    </source>
</evidence>
<name>A0A6S6SUI0_9BACT</name>